<proteinExistence type="inferred from homology"/>
<dbReference type="PANTHER" id="PTHR10286">
    <property type="entry name" value="INORGANIC PYROPHOSPHATASE"/>
    <property type="match status" value="1"/>
</dbReference>
<feature type="compositionally biased region" description="Basic and acidic residues" evidence="7">
    <location>
        <begin position="82"/>
        <end position="97"/>
    </location>
</feature>
<dbReference type="Pfam" id="PF00719">
    <property type="entry name" value="Pyrophosphatase"/>
    <property type="match status" value="1"/>
</dbReference>
<evidence type="ECO:0000256" key="2">
    <source>
        <dbReference type="ARBA" id="ARBA00006220"/>
    </source>
</evidence>
<evidence type="ECO:0000256" key="6">
    <source>
        <dbReference type="ARBA" id="ARBA00022842"/>
    </source>
</evidence>
<evidence type="ECO:0000256" key="5">
    <source>
        <dbReference type="ARBA" id="ARBA00022801"/>
    </source>
</evidence>
<evidence type="ECO:0000313" key="8">
    <source>
        <dbReference type="EMBL" id="TNV76165.1"/>
    </source>
</evidence>
<dbReference type="InterPro" id="IPR008162">
    <property type="entry name" value="Pyrophosphatase"/>
</dbReference>
<dbReference type="SUPFAM" id="SSF50324">
    <property type="entry name" value="Inorganic pyrophosphatase"/>
    <property type="match status" value="1"/>
</dbReference>
<accession>A0A8J8NL86</accession>
<dbReference type="Gene3D" id="3.90.80.10">
    <property type="entry name" value="Inorganic pyrophosphatase"/>
    <property type="match status" value="1"/>
</dbReference>
<dbReference type="PROSITE" id="PS00387">
    <property type="entry name" value="PPASE"/>
    <property type="match status" value="1"/>
</dbReference>
<sequence length="267" mass="30782">MLSKIFKQTRTLSHRAFSTTQFQVKSKGTDFTFRAYLTDTNGTNISPWHDVPLKEQGADTDEFTVIYEIARDTTPKMEVATDEEHNPIKQDTKKDKKTGQRVLRQYMLNPCFNYGCMPQTWENNAHKDRETQAYGDNDPLDVVEISMSNKPHLGQQQSVKVLGALCLLDQGELDWKVISLNADEARVSKIRNLEDFNRSNPGALREIADWFRTYKTYEGKPENTFGYEGRFLSAERTVEIVHENNQFYRDLIGGKVENKSGLWLGRK</sequence>
<dbReference type="EMBL" id="RRYP01014068">
    <property type="protein sequence ID" value="TNV76165.1"/>
    <property type="molecule type" value="Genomic_DNA"/>
</dbReference>
<name>A0A8J8NL86_HALGN</name>
<comment type="cofactor">
    <cofactor evidence="1">
        <name>Mg(2+)</name>
        <dbReference type="ChEBI" id="CHEBI:18420"/>
    </cofactor>
</comment>
<dbReference type="AlphaFoldDB" id="A0A8J8NL86"/>
<keyword evidence="6" id="KW-0460">Magnesium</keyword>
<protein>
    <recommendedName>
        <fullName evidence="3">inorganic diphosphatase</fullName>
        <ecNumber evidence="3">3.6.1.1</ecNumber>
    </recommendedName>
</protein>
<comment type="similarity">
    <text evidence="2">Belongs to the PPase family.</text>
</comment>
<dbReference type="GO" id="GO:0005737">
    <property type="term" value="C:cytoplasm"/>
    <property type="evidence" value="ECO:0007669"/>
    <property type="project" value="InterPro"/>
</dbReference>
<keyword evidence="9" id="KW-1185">Reference proteome</keyword>
<dbReference type="GO" id="GO:0006796">
    <property type="term" value="P:phosphate-containing compound metabolic process"/>
    <property type="evidence" value="ECO:0007669"/>
    <property type="project" value="InterPro"/>
</dbReference>
<dbReference type="Proteomes" id="UP000785679">
    <property type="component" value="Unassembled WGS sequence"/>
</dbReference>
<evidence type="ECO:0000256" key="1">
    <source>
        <dbReference type="ARBA" id="ARBA00001946"/>
    </source>
</evidence>
<evidence type="ECO:0000256" key="7">
    <source>
        <dbReference type="SAM" id="MobiDB-lite"/>
    </source>
</evidence>
<dbReference type="InterPro" id="IPR036649">
    <property type="entry name" value="Pyrophosphatase_sf"/>
</dbReference>
<gene>
    <name evidence="8" type="ORF">FGO68_gene17041</name>
</gene>
<reference evidence="8" key="1">
    <citation type="submission" date="2019-06" db="EMBL/GenBank/DDBJ databases">
        <authorList>
            <person name="Zheng W."/>
        </authorList>
    </citation>
    <scope>NUCLEOTIDE SEQUENCE</scope>
    <source>
        <strain evidence="8">QDHG01</strain>
    </source>
</reference>
<dbReference type="GO" id="GO:0004427">
    <property type="term" value="F:inorganic diphosphate phosphatase activity"/>
    <property type="evidence" value="ECO:0007669"/>
    <property type="project" value="UniProtKB-EC"/>
</dbReference>
<evidence type="ECO:0000256" key="4">
    <source>
        <dbReference type="ARBA" id="ARBA00022723"/>
    </source>
</evidence>
<organism evidence="8 9">
    <name type="scientific">Halteria grandinella</name>
    <dbReference type="NCBI Taxonomy" id="5974"/>
    <lineage>
        <taxon>Eukaryota</taxon>
        <taxon>Sar</taxon>
        <taxon>Alveolata</taxon>
        <taxon>Ciliophora</taxon>
        <taxon>Intramacronucleata</taxon>
        <taxon>Spirotrichea</taxon>
        <taxon>Stichotrichia</taxon>
        <taxon>Sporadotrichida</taxon>
        <taxon>Halteriidae</taxon>
        <taxon>Halteria</taxon>
    </lineage>
</organism>
<dbReference type="OrthoDB" id="1608002at2759"/>
<evidence type="ECO:0000256" key="3">
    <source>
        <dbReference type="ARBA" id="ARBA00012146"/>
    </source>
</evidence>
<dbReference type="EC" id="3.6.1.1" evidence="3"/>
<feature type="region of interest" description="Disordered" evidence="7">
    <location>
        <begin position="78"/>
        <end position="97"/>
    </location>
</feature>
<dbReference type="GO" id="GO:0000287">
    <property type="term" value="F:magnesium ion binding"/>
    <property type="evidence" value="ECO:0007669"/>
    <property type="project" value="InterPro"/>
</dbReference>
<keyword evidence="4" id="KW-0479">Metal-binding</keyword>
<evidence type="ECO:0000313" key="9">
    <source>
        <dbReference type="Proteomes" id="UP000785679"/>
    </source>
</evidence>
<comment type="caution">
    <text evidence="8">The sequence shown here is derived from an EMBL/GenBank/DDBJ whole genome shotgun (WGS) entry which is preliminary data.</text>
</comment>
<keyword evidence="5" id="KW-0378">Hydrolase</keyword>